<feature type="transmembrane region" description="Helical" evidence="18">
    <location>
        <begin position="340"/>
        <end position="363"/>
    </location>
</feature>
<comment type="function">
    <text evidence="18">Required to facilitate the formation of correct disulfide bonds in some periplasmic proteins and for the assembly of the periplasmic c-type cytochromes. Acts by transferring electrons from cytoplasmic thioredoxin to the periplasm. This transfer involves a cascade of disulfide bond formation and reduction steps.</text>
</comment>
<evidence type="ECO:0000259" key="19">
    <source>
        <dbReference type="PROSITE" id="PS51352"/>
    </source>
</evidence>
<comment type="caution">
    <text evidence="20">The sequence shown here is derived from an EMBL/GenBank/DDBJ whole genome shotgun (WGS) entry which is preliminary data.</text>
</comment>
<keyword evidence="14 18" id="KW-1015">Disulfide bond</keyword>
<feature type="transmembrane region" description="Helical" evidence="18">
    <location>
        <begin position="295"/>
        <end position="328"/>
    </location>
</feature>
<dbReference type="Gene3D" id="2.60.40.1250">
    <property type="entry name" value="Thiol:disulfide interchange protein DsbD, N-terminal domain"/>
    <property type="match status" value="1"/>
</dbReference>
<gene>
    <name evidence="20" type="primary">dsbD1</name>
    <name evidence="18" type="synonym">dsbD</name>
    <name evidence="20" type="ORF">GCM10009425_13990</name>
</gene>
<evidence type="ECO:0000256" key="15">
    <source>
        <dbReference type="ARBA" id="ARBA00023284"/>
    </source>
</evidence>
<feature type="transmembrane region" description="Helical" evidence="18">
    <location>
        <begin position="174"/>
        <end position="194"/>
    </location>
</feature>
<dbReference type="EMBL" id="BMNW01000003">
    <property type="protein sequence ID" value="GGM03894.1"/>
    <property type="molecule type" value="Genomic_DNA"/>
</dbReference>
<feature type="transmembrane region" description="Helical" evidence="18">
    <location>
        <begin position="252"/>
        <end position="274"/>
    </location>
</feature>
<dbReference type="Pfam" id="PF02683">
    <property type="entry name" value="DsbD_TM"/>
    <property type="match status" value="1"/>
</dbReference>
<keyword evidence="8 18" id="KW-0201">Cytochrome c-type biogenesis</keyword>
<dbReference type="RefSeq" id="WP_188865409.1">
    <property type="nucleotide sequence ID" value="NZ_BMNW01000003.1"/>
</dbReference>
<evidence type="ECO:0000256" key="10">
    <source>
        <dbReference type="ARBA" id="ARBA00022989"/>
    </source>
</evidence>
<keyword evidence="12 18" id="KW-0520">NAD</keyword>
<evidence type="ECO:0000256" key="11">
    <source>
        <dbReference type="ARBA" id="ARBA00023002"/>
    </source>
</evidence>
<dbReference type="SUPFAM" id="SSF52833">
    <property type="entry name" value="Thioredoxin-like"/>
    <property type="match status" value="1"/>
</dbReference>
<evidence type="ECO:0000256" key="17">
    <source>
        <dbReference type="ARBA" id="ARBA00047804"/>
    </source>
</evidence>
<evidence type="ECO:0000256" key="16">
    <source>
        <dbReference type="ARBA" id="ARBA00047388"/>
    </source>
</evidence>
<evidence type="ECO:0000256" key="3">
    <source>
        <dbReference type="ARBA" id="ARBA00022448"/>
    </source>
</evidence>
<dbReference type="PANTHER" id="PTHR32234:SF0">
    <property type="entry name" value="THIOL:DISULFIDE INTERCHANGE PROTEIN DSBD"/>
    <property type="match status" value="1"/>
</dbReference>
<evidence type="ECO:0000256" key="12">
    <source>
        <dbReference type="ARBA" id="ARBA00023027"/>
    </source>
</evidence>
<dbReference type="InterPro" id="IPR022910">
    <property type="entry name" value="Thiol_diS_interchange_DbsD"/>
</dbReference>
<dbReference type="InterPro" id="IPR036249">
    <property type="entry name" value="Thioredoxin-like_sf"/>
</dbReference>
<keyword evidence="10 18" id="KW-1133">Transmembrane helix</keyword>
<feature type="disulfide bond" description="Redox-active" evidence="18">
    <location>
        <begin position="133"/>
        <end position="139"/>
    </location>
</feature>
<feature type="transmembrane region" description="Helical" evidence="18">
    <location>
        <begin position="215"/>
        <end position="240"/>
    </location>
</feature>
<keyword evidence="5 18" id="KW-0997">Cell inner membrane</keyword>
<accession>A0ABQ2GMJ1</accession>
<dbReference type="SUPFAM" id="SSF74863">
    <property type="entry name" value="Thiol:disulfide interchange protein DsbD, N-terminal domain (DsbD-alpha)"/>
    <property type="match status" value="1"/>
</dbReference>
<keyword evidence="15 18" id="KW-0676">Redox-active center</keyword>
<evidence type="ECO:0000256" key="8">
    <source>
        <dbReference type="ARBA" id="ARBA00022748"/>
    </source>
</evidence>
<keyword evidence="4 18" id="KW-1003">Cell membrane</keyword>
<protein>
    <recommendedName>
        <fullName evidence="18">Thiol:disulfide interchange protein DsbD</fullName>
        <ecNumber evidence="18">1.8.1.8</ecNumber>
    </recommendedName>
    <alternativeName>
        <fullName evidence="18">Protein-disulfide reductase</fullName>
        <shortName evidence="18">Disulfide reductase</shortName>
    </alternativeName>
</protein>
<organism evidence="20 21">
    <name type="scientific">Pseudomonas asuensis</name>
    <dbReference type="NCBI Taxonomy" id="1825787"/>
    <lineage>
        <taxon>Bacteria</taxon>
        <taxon>Pseudomonadati</taxon>
        <taxon>Pseudomonadota</taxon>
        <taxon>Gammaproteobacteria</taxon>
        <taxon>Pseudomonadales</taxon>
        <taxon>Pseudomonadaceae</taxon>
        <taxon>Pseudomonas</taxon>
    </lineage>
</organism>
<evidence type="ECO:0000256" key="14">
    <source>
        <dbReference type="ARBA" id="ARBA00023157"/>
    </source>
</evidence>
<keyword evidence="21" id="KW-1185">Reference proteome</keyword>
<dbReference type="EC" id="1.8.1.8" evidence="18"/>
<evidence type="ECO:0000256" key="1">
    <source>
        <dbReference type="ARBA" id="ARBA00004429"/>
    </source>
</evidence>
<feature type="transmembrane region" description="Helical" evidence="18">
    <location>
        <begin position="370"/>
        <end position="388"/>
    </location>
</feature>
<dbReference type="Proteomes" id="UP000616499">
    <property type="component" value="Unassembled WGS sequence"/>
</dbReference>
<comment type="catalytic activity">
    <reaction evidence="16 18">
        <text>[protein]-dithiol + NAD(+) = [protein]-disulfide + NADH + H(+)</text>
        <dbReference type="Rhea" id="RHEA:18749"/>
        <dbReference type="Rhea" id="RHEA-COMP:10593"/>
        <dbReference type="Rhea" id="RHEA-COMP:10594"/>
        <dbReference type="ChEBI" id="CHEBI:15378"/>
        <dbReference type="ChEBI" id="CHEBI:29950"/>
        <dbReference type="ChEBI" id="CHEBI:50058"/>
        <dbReference type="ChEBI" id="CHEBI:57540"/>
        <dbReference type="ChEBI" id="CHEBI:57945"/>
        <dbReference type="EC" id="1.8.1.8"/>
    </reaction>
</comment>
<feature type="disulfide bond" description="Redox-active" evidence="18">
    <location>
        <begin position="506"/>
        <end position="509"/>
    </location>
</feature>
<evidence type="ECO:0000256" key="6">
    <source>
        <dbReference type="ARBA" id="ARBA00022692"/>
    </source>
</evidence>
<evidence type="ECO:0000313" key="20">
    <source>
        <dbReference type="EMBL" id="GGM03894.1"/>
    </source>
</evidence>
<dbReference type="PANTHER" id="PTHR32234">
    <property type="entry name" value="THIOL:DISULFIDE INTERCHANGE PROTEIN DSBD"/>
    <property type="match status" value="1"/>
</dbReference>
<evidence type="ECO:0000256" key="4">
    <source>
        <dbReference type="ARBA" id="ARBA00022475"/>
    </source>
</evidence>
<feature type="chain" id="PRO_5044897865" description="Thiol:disulfide interchange protein DsbD" evidence="18">
    <location>
        <begin position="19"/>
        <end position="593"/>
    </location>
</feature>
<evidence type="ECO:0000256" key="9">
    <source>
        <dbReference type="ARBA" id="ARBA00022982"/>
    </source>
</evidence>
<dbReference type="Pfam" id="PF11412">
    <property type="entry name" value="DsbD_N"/>
    <property type="match status" value="1"/>
</dbReference>
<keyword evidence="9 18" id="KW-0249">Electron transport</keyword>
<dbReference type="HAMAP" id="MF_00399">
    <property type="entry name" value="DbsD"/>
    <property type="match status" value="1"/>
</dbReference>
<name>A0ABQ2GMJ1_9PSED</name>
<dbReference type="InterPro" id="IPR035671">
    <property type="entry name" value="DsbD_gamma"/>
</dbReference>
<evidence type="ECO:0000256" key="2">
    <source>
        <dbReference type="ARBA" id="ARBA00007241"/>
    </source>
</evidence>
<dbReference type="Pfam" id="PF13899">
    <property type="entry name" value="Thioredoxin_7"/>
    <property type="match status" value="1"/>
</dbReference>
<comment type="similarity">
    <text evidence="2 18">Belongs to the thioredoxin family. DsbD subfamily.</text>
</comment>
<dbReference type="InterPro" id="IPR028250">
    <property type="entry name" value="DsbDN"/>
</dbReference>
<keyword evidence="6 18" id="KW-0812">Transmembrane</keyword>
<dbReference type="PROSITE" id="PS51352">
    <property type="entry name" value="THIOREDOXIN_2"/>
    <property type="match status" value="1"/>
</dbReference>
<feature type="signal peptide" evidence="18">
    <location>
        <begin position="1"/>
        <end position="18"/>
    </location>
</feature>
<dbReference type="InterPro" id="IPR036929">
    <property type="entry name" value="DsbDN_sf"/>
</dbReference>
<feature type="transmembrane region" description="Helical" evidence="18">
    <location>
        <begin position="426"/>
        <end position="444"/>
    </location>
</feature>
<keyword evidence="11 18" id="KW-0560">Oxidoreductase</keyword>
<evidence type="ECO:0000256" key="7">
    <source>
        <dbReference type="ARBA" id="ARBA00022729"/>
    </source>
</evidence>
<keyword evidence="13 18" id="KW-0472">Membrane</keyword>
<evidence type="ECO:0000256" key="18">
    <source>
        <dbReference type="HAMAP-Rule" id="MF_00399"/>
    </source>
</evidence>
<comment type="caution">
    <text evidence="18">Lacks conserved residue(s) required for the propagation of feature annotation.</text>
</comment>
<proteinExistence type="inferred from homology"/>
<comment type="subcellular location">
    <subcellularLocation>
        <location evidence="1 18">Cell inner membrane</location>
        <topology evidence="1 18">Multi-pass membrane protein</topology>
    </subcellularLocation>
</comment>
<keyword evidence="3 18" id="KW-0813">Transport</keyword>
<dbReference type="NCBIfam" id="NF001419">
    <property type="entry name" value="PRK00293.1"/>
    <property type="match status" value="1"/>
</dbReference>
<comment type="catalytic activity">
    <reaction evidence="17 18">
        <text>[protein]-dithiol + NADP(+) = [protein]-disulfide + NADPH + H(+)</text>
        <dbReference type="Rhea" id="RHEA:18753"/>
        <dbReference type="Rhea" id="RHEA-COMP:10593"/>
        <dbReference type="Rhea" id="RHEA-COMP:10594"/>
        <dbReference type="ChEBI" id="CHEBI:15378"/>
        <dbReference type="ChEBI" id="CHEBI:29950"/>
        <dbReference type="ChEBI" id="CHEBI:50058"/>
        <dbReference type="ChEBI" id="CHEBI:57783"/>
        <dbReference type="ChEBI" id="CHEBI:58349"/>
        <dbReference type="EC" id="1.8.1.8"/>
    </reaction>
</comment>
<reference evidence="21" key="1">
    <citation type="journal article" date="2019" name="Int. J. Syst. Evol. Microbiol.">
        <title>The Global Catalogue of Microorganisms (GCM) 10K type strain sequencing project: providing services to taxonomists for standard genome sequencing and annotation.</title>
        <authorList>
            <consortium name="The Broad Institute Genomics Platform"/>
            <consortium name="The Broad Institute Genome Sequencing Center for Infectious Disease"/>
            <person name="Wu L."/>
            <person name="Ma J."/>
        </authorList>
    </citation>
    <scope>NUCLEOTIDE SEQUENCE [LARGE SCALE GENOMIC DNA]</scope>
    <source>
        <strain evidence="21">JCM 13501</strain>
    </source>
</reference>
<evidence type="ECO:0000313" key="21">
    <source>
        <dbReference type="Proteomes" id="UP000616499"/>
    </source>
</evidence>
<dbReference type="CDD" id="cd02953">
    <property type="entry name" value="DsbDgamma"/>
    <property type="match status" value="1"/>
</dbReference>
<keyword evidence="7 18" id="KW-0732">Signal</keyword>
<sequence precursor="true">MRRLLFLLLLVFALPASAGLFDGNRPASTIGTSNNASDFLPVDQAFRLEQLESTPDKLALRFIIAEGYYLYRQRFQFSTQPDGLTKDIVLPAGESKHDEWFGDVQVYHNVVDVEIPLAKEGVSGQLSITYQGCADKGLCYPPETKQIALGKASTLPVIAPSETTTAANWHWRDVLLFFLAGLGLTFTPCVLPMLPIMSSVLLHGRDKSPHSAGRGLLLSLVYVVHMAGCFALLGSLMGLFGASLNLQARLQSAWVLVPFAAFFVAFAMAMFGLFELRLPAFIRNPVDRLASGAKGGSVLGAATLGVLSSLLVSPCVSAPLAGALLYISSSGDALGGGLKLFALGMGMGAPLILFTIGGGALLPKSGAWMVGVRNAFGVLLLGVAVWMLERLLPGPLALALWGLLAGGTGLFLGALEMTPKTPRQKLAQLLGLALLVYAVAAWVGTLQGRSDPLRPLAMTPAATSSASSSNTSSWQTVTTPAELDAALRAAKEAGQPLLLDWYADWCISCKVIEREVFNDPEIRIQLNAFRLIRFDMTASNAQQRALLDRYRLFGPPAIQFFAPSGQEARDIRIIGEIGADAFSNHLKRAQEIL</sequence>
<feature type="transmembrane region" description="Helical" evidence="18">
    <location>
        <begin position="394"/>
        <end position="414"/>
    </location>
</feature>
<dbReference type="Gene3D" id="3.40.30.10">
    <property type="entry name" value="Glutaredoxin"/>
    <property type="match status" value="1"/>
</dbReference>
<dbReference type="InterPro" id="IPR003834">
    <property type="entry name" value="Cyt_c_assmbl_TM_dom"/>
</dbReference>
<evidence type="ECO:0000256" key="5">
    <source>
        <dbReference type="ARBA" id="ARBA00022519"/>
    </source>
</evidence>
<dbReference type="InterPro" id="IPR013766">
    <property type="entry name" value="Thioredoxin_domain"/>
</dbReference>
<feature type="domain" description="Thioredoxin" evidence="19">
    <location>
        <begin position="455"/>
        <end position="591"/>
    </location>
</feature>
<evidence type="ECO:0000256" key="13">
    <source>
        <dbReference type="ARBA" id="ARBA00023136"/>
    </source>
</evidence>